<name>A0A5C2S6R1_9APHY</name>
<dbReference type="AlphaFoldDB" id="A0A5C2S6R1"/>
<proteinExistence type="predicted"/>
<protein>
    <submittedName>
        <fullName evidence="2">Uncharacterized protein</fullName>
    </submittedName>
</protein>
<feature type="compositionally biased region" description="Basic residues" evidence="1">
    <location>
        <begin position="1"/>
        <end position="11"/>
    </location>
</feature>
<evidence type="ECO:0000313" key="3">
    <source>
        <dbReference type="Proteomes" id="UP000313359"/>
    </source>
</evidence>
<dbReference type="Proteomes" id="UP000313359">
    <property type="component" value="Unassembled WGS sequence"/>
</dbReference>
<feature type="region of interest" description="Disordered" evidence="1">
    <location>
        <begin position="1"/>
        <end position="20"/>
    </location>
</feature>
<keyword evidence="3" id="KW-1185">Reference proteome</keyword>
<sequence length="216" mass="23591">MIMRKAKRRPKATAAQRQIRPAEVLSSTVCWRTQRARRKERRGTRRGPGERPSVTVLISLALFATAHRDRLPALRSPHTCHPATIIVLSASASAPSASSQTLGLCMLVCLRLSYVLYSSHRSTARTRRSTTPALARCQLAYIASAIGKNLQVATAENTSPSRSLLQHRGLDLMDVIWQGSDPLTCLGPVLVGMSSGPRDTAHIQHALLAVKAIWTD</sequence>
<evidence type="ECO:0000313" key="2">
    <source>
        <dbReference type="EMBL" id="RPD59400.1"/>
    </source>
</evidence>
<dbReference type="EMBL" id="ML122270">
    <property type="protein sequence ID" value="RPD59400.1"/>
    <property type="molecule type" value="Genomic_DNA"/>
</dbReference>
<reference evidence="2" key="1">
    <citation type="journal article" date="2018" name="Genome Biol. Evol.">
        <title>Genomics and development of Lentinus tigrinus, a white-rot wood-decaying mushroom with dimorphic fruiting bodies.</title>
        <authorList>
            <person name="Wu B."/>
            <person name="Xu Z."/>
            <person name="Knudson A."/>
            <person name="Carlson A."/>
            <person name="Chen N."/>
            <person name="Kovaka S."/>
            <person name="LaButti K."/>
            <person name="Lipzen A."/>
            <person name="Pennachio C."/>
            <person name="Riley R."/>
            <person name="Schakwitz W."/>
            <person name="Umezawa K."/>
            <person name="Ohm R.A."/>
            <person name="Grigoriev I.V."/>
            <person name="Nagy L.G."/>
            <person name="Gibbons J."/>
            <person name="Hibbett D."/>
        </authorList>
    </citation>
    <scope>NUCLEOTIDE SEQUENCE [LARGE SCALE GENOMIC DNA]</scope>
    <source>
        <strain evidence="2">ALCF2SS1-6</strain>
    </source>
</reference>
<evidence type="ECO:0000256" key="1">
    <source>
        <dbReference type="SAM" id="MobiDB-lite"/>
    </source>
</evidence>
<organism evidence="2 3">
    <name type="scientific">Lentinus tigrinus ALCF2SS1-6</name>
    <dbReference type="NCBI Taxonomy" id="1328759"/>
    <lineage>
        <taxon>Eukaryota</taxon>
        <taxon>Fungi</taxon>
        <taxon>Dikarya</taxon>
        <taxon>Basidiomycota</taxon>
        <taxon>Agaricomycotina</taxon>
        <taxon>Agaricomycetes</taxon>
        <taxon>Polyporales</taxon>
        <taxon>Polyporaceae</taxon>
        <taxon>Lentinus</taxon>
    </lineage>
</organism>
<accession>A0A5C2S6R1</accession>
<gene>
    <name evidence="2" type="ORF">L227DRAFT_159825</name>
</gene>